<dbReference type="InterPro" id="IPR050491">
    <property type="entry name" value="AmpC-like"/>
</dbReference>
<dbReference type="Pfam" id="PF00144">
    <property type="entry name" value="Beta-lactamase"/>
    <property type="match status" value="1"/>
</dbReference>
<comment type="caution">
    <text evidence="4">The sequence shown here is derived from an EMBL/GenBank/DDBJ whole genome shotgun (WGS) entry which is preliminary data.</text>
</comment>
<dbReference type="SUPFAM" id="SSF56601">
    <property type="entry name" value="beta-lactamase/transpeptidase-like"/>
    <property type="match status" value="1"/>
</dbReference>
<dbReference type="RefSeq" id="WP_307347708.1">
    <property type="nucleotide sequence ID" value="NZ_JAUSVS010000002.1"/>
</dbReference>
<dbReference type="PANTHER" id="PTHR46825:SF9">
    <property type="entry name" value="BETA-LACTAMASE-RELATED DOMAIN-CONTAINING PROTEIN"/>
    <property type="match status" value="1"/>
</dbReference>
<feature type="chain" id="PRO_5045252204" evidence="2">
    <location>
        <begin position="23"/>
        <end position="670"/>
    </location>
</feature>
<keyword evidence="2" id="KW-0732">Signal</keyword>
<evidence type="ECO:0000256" key="1">
    <source>
        <dbReference type="SAM" id="Phobius"/>
    </source>
</evidence>
<sequence>MHLPPAARAVTAALCVFLTSLAPTMGGAQTAKPTPVAPTAAPAATPGVVPMVPAELEAFVDGVVRDAMVRDHVAGVTVSVVQNGQVVLKKGYGFDRLSPGRAVDPDRSLFRIASISKTFTWMLMMREVEAGRMRLDGDINLYLPQAVRVPDQGYDRQVRVSDIMTHRPGFEDRALGQLFEREPARVRPLLTYLRQERPRRVREPGTLPSYSNYGVALGGEAVAYLNGKTFQSLVESRITGPLGMSRTTFREPYPAKPGLPAPMPAWLSGDVSEGYMWTGGGFSPRGFEYASQVAPAGGASTTAADMARYMLMILGDGTLDGTTIYSPATAAGFRTPVRPYPGVAGWAHGFNETTLPGGYTGYGHGGDTLAFHSQMVTVPALDLGVFVSTNTDTGYRLAGVLPGMIVQRFYAPRSDLQAPGSDWLKANAGRFEGEYISTRRAHHGLEKLVDLINARSKVSVNRAGYLVMKGFDFQNVWAPTDEAGHFRELGGWRTLTFEMKEGRAVRYYSPGGAVAYNRGGLVFSQTLMFLVTLATLIAALATLAGVFQRDRRDFRQTTPQSRASLVQNIQSVLFLLAIGEFALWGMKAGDVTAIFYDWPGWLLLTGSAFALVASVLQLIVLVLLPFIWRGGRRVDSWTTGRKLRFCATAAIFTLFSLLLALWGGIYPWAA</sequence>
<keyword evidence="1" id="KW-1133">Transmembrane helix</keyword>
<feature type="transmembrane region" description="Helical" evidence="1">
    <location>
        <begin position="527"/>
        <end position="547"/>
    </location>
</feature>
<dbReference type="InterPro" id="IPR012338">
    <property type="entry name" value="Beta-lactam/transpept-like"/>
</dbReference>
<feature type="transmembrane region" description="Helical" evidence="1">
    <location>
        <begin position="568"/>
        <end position="586"/>
    </location>
</feature>
<keyword evidence="1" id="KW-0472">Membrane</keyword>
<proteinExistence type="predicted"/>
<gene>
    <name evidence="4" type="ORF">QO010_001390</name>
</gene>
<evidence type="ECO:0000259" key="3">
    <source>
        <dbReference type="Pfam" id="PF00144"/>
    </source>
</evidence>
<dbReference type="InterPro" id="IPR001466">
    <property type="entry name" value="Beta-lactam-related"/>
</dbReference>
<accession>A0ABU0IRI5</accession>
<name>A0ABU0IRI5_9CAUL</name>
<reference evidence="4 5" key="1">
    <citation type="submission" date="2023-07" db="EMBL/GenBank/DDBJ databases">
        <title>Genomic Encyclopedia of Type Strains, Phase IV (KMG-IV): sequencing the most valuable type-strain genomes for metagenomic binning, comparative biology and taxonomic classification.</title>
        <authorList>
            <person name="Goeker M."/>
        </authorList>
    </citation>
    <scope>NUCLEOTIDE SEQUENCE [LARGE SCALE GENOMIC DNA]</scope>
    <source>
        <strain evidence="4 5">DSM 18695</strain>
    </source>
</reference>
<keyword evidence="1" id="KW-0812">Transmembrane</keyword>
<organism evidence="4 5">
    <name type="scientific">Caulobacter ginsengisoli</name>
    <dbReference type="NCBI Taxonomy" id="400775"/>
    <lineage>
        <taxon>Bacteria</taxon>
        <taxon>Pseudomonadati</taxon>
        <taxon>Pseudomonadota</taxon>
        <taxon>Alphaproteobacteria</taxon>
        <taxon>Caulobacterales</taxon>
        <taxon>Caulobacteraceae</taxon>
        <taxon>Caulobacter</taxon>
    </lineage>
</organism>
<dbReference type="EMBL" id="JAUSVS010000002">
    <property type="protein sequence ID" value="MDQ0463619.1"/>
    <property type="molecule type" value="Genomic_DNA"/>
</dbReference>
<feature type="transmembrane region" description="Helical" evidence="1">
    <location>
        <begin position="645"/>
        <end position="669"/>
    </location>
</feature>
<dbReference type="Proteomes" id="UP001228905">
    <property type="component" value="Unassembled WGS sequence"/>
</dbReference>
<keyword evidence="5" id="KW-1185">Reference proteome</keyword>
<dbReference type="Gene3D" id="3.40.710.10">
    <property type="entry name" value="DD-peptidase/beta-lactamase superfamily"/>
    <property type="match status" value="1"/>
</dbReference>
<evidence type="ECO:0000313" key="4">
    <source>
        <dbReference type="EMBL" id="MDQ0463619.1"/>
    </source>
</evidence>
<feature type="transmembrane region" description="Helical" evidence="1">
    <location>
        <begin position="598"/>
        <end position="624"/>
    </location>
</feature>
<protein>
    <submittedName>
        <fullName evidence="4">CubicO group peptidase (Beta-lactamase class C family)</fullName>
    </submittedName>
</protein>
<feature type="signal peptide" evidence="2">
    <location>
        <begin position="1"/>
        <end position="22"/>
    </location>
</feature>
<feature type="domain" description="Beta-lactamase-related" evidence="3">
    <location>
        <begin position="61"/>
        <end position="394"/>
    </location>
</feature>
<evidence type="ECO:0000313" key="5">
    <source>
        <dbReference type="Proteomes" id="UP001228905"/>
    </source>
</evidence>
<dbReference type="PANTHER" id="PTHR46825">
    <property type="entry name" value="D-ALANYL-D-ALANINE-CARBOXYPEPTIDASE/ENDOPEPTIDASE AMPH"/>
    <property type="match status" value="1"/>
</dbReference>
<evidence type="ECO:0000256" key="2">
    <source>
        <dbReference type="SAM" id="SignalP"/>
    </source>
</evidence>